<evidence type="ECO:0000259" key="1">
    <source>
        <dbReference type="PROSITE" id="PS50835"/>
    </source>
</evidence>
<dbReference type="InterPro" id="IPR036179">
    <property type="entry name" value="Ig-like_dom_sf"/>
</dbReference>
<dbReference type="Gene3D" id="2.60.40.10">
    <property type="entry name" value="Immunoglobulins"/>
    <property type="match status" value="1"/>
</dbReference>
<dbReference type="SMART" id="SM00406">
    <property type="entry name" value="IGv"/>
    <property type="match status" value="1"/>
</dbReference>
<dbReference type="PANTHER" id="PTHR15264:SF2">
    <property type="entry name" value="PROGRAMMED CELL DEATH PROTEIN 1"/>
    <property type="match status" value="1"/>
</dbReference>
<dbReference type="Pfam" id="PF07686">
    <property type="entry name" value="V-set"/>
    <property type="match status" value="1"/>
</dbReference>
<dbReference type="SUPFAM" id="SSF48726">
    <property type="entry name" value="Immunoglobulin"/>
    <property type="match status" value="1"/>
</dbReference>
<evidence type="ECO:0000313" key="3">
    <source>
        <dbReference type="Proteomes" id="UP000694393"/>
    </source>
</evidence>
<dbReference type="InterPro" id="IPR007110">
    <property type="entry name" value="Ig-like_dom"/>
</dbReference>
<dbReference type="PROSITE" id="PS50835">
    <property type="entry name" value="IG_LIKE"/>
    <property type="match status" value="1"/>
</dbReference>
<reference evidence="2" key="2">
    <citation type="submission" date="2025-09" db="UniProtKB">
        <authorList>
            <consortium name="Ensembl"/>
        </authorList>
    </citation>
    <scope>IDENTIFICATION</scope>
</reference>
<dbReference type="AlphaFoldDB" id="A0A8C8RV72"/>
<feature type="domain" description="Ig-like" evidence="1">
    <location>
        <begin position="9"/>
        <end position="129"/>
    </location>
</feature>
<organism evidence="2 3">
    <name type="scientific">Pelusios castaneus</name>
    <name type="common">West African mud turtle</name>
    <dbReference type="NCBI Taxonomy" id="367368"/>
    <lineage>
        <taxon>Eukaryota</taxon>
        <taxon>Metazoa</taxon>
        <taxon>Chordata</taxon>
        <taxon>Craniata</taxon>
        <taxon>Vertebrata</taxon>
        <taxon>Euteleostomi</taxon>
        <taxon>Archelosauria</taxon>
        <taxon>Testudinata</taxon>
        <taxon>Testudines</taxon>
        <taxon>Pleurodira</taxon>
        <taxon>Pelomedusidae</taxon>
        <taxon>Pelusios</taxon>
    </lineage>
</organism>
<dbReference type="InterPro" id="IPR042379">
    <property type="entry name" value="PDCD1"/>
</dbReference>
<sequence>MCQRGPSAPWLGLILISSELSFYPRELSIPAGETATFFCNISTVNFSHSEYSLNWYREVTNSNQSEKIAELNGNTQRFKRDKFHLIENNSIVKMQIKKLNKNDSGLYYCGLIAFSFSNKVMESKKSQLTVTGMFWRRDDEQACVCVYRCPLLDGLRTAQLCSCVDVTPSKNNPLIVAWQEGKPPAVTVYTVDYGVLEFQQDQKTKALDESFPPDQTEYATIVFSEEKPVTPERGKKTKNKRTSVGQRQHCLYPLYANP</sequence>
<dbReference type="GO" id="GO:0009897">
    <property type="term" value="C:external side of plasma membrane"/>
    <property type="evidence" value="ECO:0007669"/>
    <property type="project" value="TreeGrafter"/>
</dbReference>
<dbReference type="InterPro" id="IPR013106">
    <property type="entry name" value="Ig_V-set"/>
</dbReference>
<dbReference type="GO" id="GO:0070234">
    <property type="term" value="P:positive regulation of T cell apoptotic process"/>
    <property type="evidence" value="ECO:0007669"/>
    <property type="project" value="TreeGrafter"/>
</dbReference>
<proteinExistence type="predicted"/>
<reference evidence="2" key="1">
    <citation type="submission" date="2025-08" db="UniProtKB">
        <authorList>
            <consortium name="Ensembl"/>
        </authorList>
    </citation>
    <scope>IDENTIFICATION</scope>
</reference>
<dbReference type="Ensembl" id="ENSPCET00000010883.1">
    <property type="protein sequence ID" value="ENSPCEP00000010532.1"/>
    <property type="gene ID" value="ENSPCEG00000008355.1"/>
</dbReference>
<dbReference type="GO" id="GO:0050777">
    <property type="term" value="P:negative regulation of immune response"/>
    <property type="evidence" value="ECO:0007669"/>
    <property type="project" value="InterPro"/>
</dbReference>
<dbReference type="InterPro" id="IPR013783">
    <property type="entry name" value="Ig-like_fold"/>
</dbReference>
<dbReference type="Proteomes" id="UP000694393">
    <property type="component" value="Unplaced"/>
</dbReference>
<dbReference type="SMART" id="SM00409">
    <property type="entry name" value="IG"/>
    <property type="match status" value="1"/>
</dbReference>
<name>A0A8C8RV72_9SAUR</name>
<protein>
    <recommendedName>
        <fullName evidence="1">Ig-like domain-containing protein</fullName>
    </recommendedName>
</protein>
<evidence type="ECO:0000313" key="2">
    <source>
        <dbReference type="Ensembl" id="ENSPCEP00000010532.1"/>
    </source>
</evidence>
<accession>A0A8C8RV72</accession>
<dbReference type="PANTHER" id="PTHR15264">
    <property type="entry name" value="PROGRAMMED CELL DEATH PROTEIN 1"/>
    <property type="match status" value="1"/>
</dbReference>
<keyword evidence="3" id="KW-1185">Reference proteome</keyword>
<dbReference type="InterPro" id="IPR003599">
    <property type="entry name" value="Ig_sub"/>
</dbReference>